<reference evidence="1 2" key="1">
    <citation type="submission" date="2016-08" db="EMBL/GenBank/DDBJ databases">
        <authorList>
            <person name="Seilhamer J.J."/>
        </authorList>
    </citation>
    <scope>NUCLEOTIDE SEQUENCE [LARGE SCALE GENOMIC DNA]</scope>
    <source>
        <strain evidence="1 2">PH27A</strain>
    </source>
</reference>
<proteinExistence type="predicted"/>
<comment type="caution">
    <text evidence="1">The sequence shown here is derived from an EMBL/GenBank/DDBJ whole genome shotgun (WGS) entry which is preliminary data.</text>
</comment>
<name>A0A1E2VDH8_9GAMM</name>
<dbReference type="OrthoDB" id="8527830at2"/>
<organism evidence="1 2">
    <name type="scientific">Terasakiispira papahanaumokuakeensis</name>
    <dbReference type="NCBI Taxonomy" id="197479"/>
    <lineage>
        <taxon>Bacteria</taxon>
        <taxon>Pseudomonadati</taxon>
        <taxon>Pseudomonadota</taxon>
        <taxon>Gammaproteobacteria</taxon>
        <taxon>Oceanospirillales</taxon>
        <taxon>Terasakiispira</taxon>
    </lineage>
</organism>
<accession>A0A1E2VDH8</accession>
<evidence type="ECO:0000313" key="1">
    <source>
        <dbReference type="EMBL" id="ODC05027.1"/>
    </source>
</evidence>
<protein>
    <submittedName>
        <fullName evidence="1">Tryptophan synthase subunit beta like protein</fullName>
    </submittedName>
</protein>
<evidence type="ECO:0000313" key="2">
    <source>
        <dbReference type="Proteomes" id="UP000094291"/>
    </source>
</evidence>
<keyword evidence="2" id="KW-1185">Reference proteome</keyword>
<dbReference type="EMBL" id="MDTQ01000001">
    <property type="protein sequence ID" value="ODC05027.1"/>
    <property type="molecule type" value="Genomic_DNA"/>
</dbReference>
<dbReference type="AlphaFoldDB" id="A0A1E2VDH8"/>
<dbReference type="STRING" id="197479.BFW38_17295"/>
<dbReference type="Proteomes" id="UP000094291">
    <property type="component" value="Unassembled WGS sequence"/>
</dbReference>
<gene>
    <name evidence="1" type="ORF">BFW38_17295</name>
</gene>
<sequence>MYVKRNAQGEVLLVSREPTPECNEYLDAQAPELQTFMLAGGSDEERALLKSDLEFVRVLEDLLDLLMNQGVISFTDLPQPAQKKLMSRQTLRKRLDSVDLLDDDNLLGSDAI</sequence>
<dbReference type="RefSeq" id="WP_069000049.1">
    <property type="nucleotide sequence ID" value="NZ_MDTQ01000001.1"/>
</dbReference>